<dbReference type="InterPro" id="IPR054708">
    <property type="entry name" value="MTPAP-like_central"/>
</dbReference>
<evidence type="ECO:0000256" key="1">
    <source>
        <dbReference type="ARBA" id="ARBA00022723"/>
    </source>
</evidence>
<sequence length="614" mass="63882">MAPGQQLPQRGPMQGAGPPMQFTNSMYPMFPTFVPGTPLFQGPMPIPPPLMRPPPVFNPAFLHQQQRQPPSPAFADNDFPMDPDAAERAGQSPYLTALTRNIVNTVHALQPEPGDVAARAAMMRVVQGAAVSALPEWRGRLQVLPFGSFVSGLGTKASDIDIVITGVREPQDPSKGFYERHERPDVARILDRGSESPKITQFGAAADYRYRPISVDISATTAAGPQAARYLAQQTQAFRALRPLVLIVKAYLKVSNLNDVASGGLSSFGLTLMVLAHLIEEQRAGNDVEDLGHMLVWFFKRYGSSYNPAQMAVSVRDGGTIPRARIDAVMGKKLDRICCIDPLTGLDCTSCPPDLDILAALASGQLDEEEEEEEEEAQVKEGLRGGTQDAHSSGGGLVLGNAAFHGTGTAKLPSPGQLGLSGQGKGDGIQGSQEHPGHTSSTAQHRSAAAGASQPVWPGEAKGSQAEYANPAGAQSGGGGAARPASLDNDSSTSSTSNQGQGEPAVAQQLSETRASQAAGALGRTATVEAGALSDVKVDEGKGGIGGGGVNDNIVRYHSAPTSAEGGPSGVSLAAAGTDGRLKLGRSGRGGGVEGYQAGSRKHSQTRQVSMPVP</sequence>
<organism evidence="6 7">
    <name type="scientific">Dunaliella salina</name>
    <name type="common">Green alga</name>
    <name type="synonym">Protococcus salinus</name>
    <dbReference type="NCBI Taxonomy" id="3046"/>
    <lineage>
        <taxon>Eukaryota</taxon>
        <taxon>Viridiplantae</taxon>
        <taxon>Chlorophyta</taxon>
        <taxon>core chlorophytes</taxon>
        <taxon>Chlorophyceae</taxon>
        <taxon>CS clade</taxon>
        <taxon>Chlamydomonadales</taxon>
        <taxon>Dunaliellaceae</taxon>
        <taxon>Dunaliella</taxon>
    </lineage>
</organism>
<dbReference type="InterPro" id="IPR043519">
    <property type="entry name" value="NT_sf"/>
</dbReference>
<keyword evidence="2" id="KW-0460">Magnesium</keyword>
<proteinExistence type="predicted"/>
<feature type="compositionally biased region" description="Acidic residues" evidence="3">
    <location>
        <begin position="366"/>
        <end position="376"/>
    </location>
</feature>
<feature type="compositionally biased region" description="Polar residues" evidence="3">
    <location>
        <begin position="430"/>
        <end position="445"/>
    </location>
</feature>
<keyword evidence="1" id="KW-0479">Metal-binding</keyword>
<feature type="region of interest" description="Disordered" evidence="3">
    <location>
        <begin position="581"/>
        <end position="614"/>
    </location>
</feature>
<feature type="region of interest" description="Disordered" evidence="3">
    <location>
        <begin position="365"/>
        <end position="550"/>
    </location>
</feature>
<dbReference type="EMBL" id="MU069681">
    <property type="protein sequence ID" value="KAF5835959.1"/>
    <property type="molecule type" value="Genomic_DNA"/>
</dbReference>
<evidence type="ECO:0000313" key="6">
    <source>
        <dbReference type="EMBL" id="KAF5835959.1"/>
    </source>
</evidence>
<feature type="domain" description="Poly(A) RNA polymerase mitochondrial-like central palm" evidence="5">
    <location>
        <begin position="98"/>
        <end position="171"/>
    </location>
</feature>
<accession>A0ABQ7GMX7</accession>
<evidence type="ECO:0000256" key="2">
    <source>
        <dbReference type="ARBA" id="ARBA00022842"/>
    </source>
</evidence>
<evidence type="ECO:0000259" key="4">
    <source>
        <dbReference type="Pfam" id="PF03828"/>
    </source>
</evidence>
<keyword evidence="7" id="KW-1185">Reference proteome</keyword>
<evidence type="ECO:0000259" key="5">
    <source>
        <dbReference type="Pfam" id="PF22600"/>
    </source>
</evidence>
<evidence type="ECO:0000313" key="7">
    <source>
        <dbReference type="Proteomes" id="UP000815325"/>
    </source>
</evidence>
<name>A0ABQ7GMX7_DUNSA</name>
<dbReference type="SUPFAM" id="SSF81631">
    <property type="entry name" value="PAP/OAS1 substrate-binding domain"/>
    <property type="match status" value="1"/>
</dbReference>
<feature type="region of interest" description="Disordered" evidence="3">
    <location>
        <begin position="63"/>
        <end position="87"/>
    </location>
</feature>
<dbReference type="Proteomes" id="UP000815325">
    <property type="component" value="Unassembled WGS sequence"/>
</dbReference>
<dbReference type="PANTHER" id="PTHR23092:SF15">
    <property type="entry name" value="INACTIVE NON-CANONICAL POLY(A) RNA POLYMERASE PROTEIN TRF4-2-RELATED"/>
    <property type="match status" value="1"/>
</dbReference>
<dbReference type="Pfam" id="PF03828">
    <property type="entry name" value="PAP_assoc"/>
    <property type="match status" value="1"/>
</dbReference>
<dbReference type="InterPro" id="IPR002058">
    <property type="entry name" value="PAP_assoc"/>
</dbReference>
<evidence type="ECO:0000256" key="3">
    <source>
        <dbReference type="SAM" id="MobiDB-lite"/>
    </source>
</evidence>
<evidence type="ECO:0008006" key="8">
    <source>
        <dbReference type="Google" id="ProtNLM"/>
    </source>
</evidence>
<protein>
    <recommendedName>
        <fullName evidence="8">Polymerase nucleotidyl transferase domain-containing protein</fullName>
    </recommendedName>
</protein>
<dbReference type="Gene3D" id="3.30.460.10">
    <property type="entry name" value="Beta Polymerase, domain 2"/>
    <property type="match status" value="1"/>
</dbReference>
<dbReference type="SUPFAM" id="SSF81301">
    <property type="entry name" value="Nucleotidyltransferase"/>
    <property type="match status" value="1"/>
</dbReference>
<dbReference type="Gene3D" id="1.10.1410.10">
    <property type="match status" value="1"/>
</dbReference>
<dbReference type="PANTHER" id="PTHR23092">
    <property type="entry name" value="POLY(A) RNA POLYMERASE"/>
    <property type="match status" value="1"/>
</dbReference>
<dbReference type="InterPro" id="IPR045862">
    <property type="entry name" value="Trf4-like"/>
</dbReference>
<feature type="compositionally biased region" description="Gly residues" evidence="3">
    <location>
        <begin position="419"/>
        <end position="429"/>
    </location>
</feature>
<reference evidence="6" key="1">
    <citation type="submission" date="2017-08" db="EMBL/GenBank/DDBJ databases">
        <authorList>
            <person name="Polle J.E."/>
            <person name="Barry K."/>
            <person name="Cushman J."/>
            <person name="Schmutz J."/>
            <person name="Tran D."/>
            <person name="Hathwaick L.T."/>
            <person name="Yim W.C."/>
            <person name="Jenkins J."/>
            <person name="Mckie-Krisberg Z.M."/>
            <person name="Prochnik S."/>
            <person name="Lindquist E."/>
            <person name="Dockter R.B."/>
            <person name="Adam C."/>
            <person name="Molina H."/>
            <person name="Bunkerborg J."/>
            <person name="Jin E."/>
            <person name="Buchheim M."/>
            <person name="Magnuson J."/>
        </authorList>
    </citation>
    <scope>NUCLEOTIDE SEQUENCE</scope>
    <source>
        <strain evidence="6">CCAP 19/18</strain>
    </source>
</reference>
<feature type="region of interest" description="Disordered" evidence="3">
    <location>
        <begin position="1"/>
        <end position="22"/>
    </location>
</feature>
<dbReference type="Pfam" id="PF22600">
    <property type="entry name" value="MTPAP-like_central"/>
    <property type="match status" value="1"/>
</dbReference>
<comment type="caution">
    <text evidence="6">The sequence shown here is derived from an EMBL/GenBank/DDBJ whole genome shotgun (WGS) entry which is preliminary data.</text>
</comment>
<feature type="domain" description="PAP-associated" evidence="4">
    <location>
        <begin position="291"/>
        <end position="343"/>
    </location>
</feature>
<feature type="compositionally biased region" description="Low complexity" evidence="3">
    <location>
        <begin position="482"/>
        <end position="502"/>
    </location>
</feature>
<gene>
    <name evidence="6" type="ORF">DUNSADRAFT_6624</name>
</gene>